<comment type="caution">
    <text evidence="2">The sequence shown here is derived from an EMBL/GenBank/DDBJ whole genome shotgun (WGS) entry which is preliminary data.</text>
</comment>
<evidence type="ECO:0000313" key="2">
    <source>
        <dbReference type="EMBL" id="RFZ92300.1"/>
    </source>
</evidence>
<evidence type="ECO:0000256" key="1">
    <source>
        <dbReference type="SAM" id="Phobius"/>
    </source>
</evidence>
<gene>
    <name evidence="2" type="ORF">D0C36_12760</name>
</gene>
<dbReference type="EMBL" id="QWDC01000002">
    <property type="protein sequence ID" value="RFZ92300.1"/>
    <property type="molecule type" value="Genomic_DNA"/>
</dbReference>
<sequence>MYRKAYFKLILALAAILFIAKPFIGFVLHARLSAIDEHPTILVKSFTKYRIDSLNDTEFCKDASGELFPAPVIPFLMGIGALLSLLFSRFAAAVAFKAGDVFAKKLFVPSQPVYLTTLRLSI</sequence>
<dbReference type="OrthoDB" id="799200at2"/>
<organism evidence="2 3">
    <name type="scientific">Mucilaginibacter conchicola</name>
    <dbReference type="NCBI Taxonomy" id="2303333"/>
    <lineage>
        <taxon>Bacteria</taxon>
        <taxon>Pseudomonadati</taxon>
        <taxon>Bacteroidota</taxon>
        <taxon>Sphingobacteriia</taxon>
        <taxon>Sphingobacteriales</taxon>
        <taxon>Sphingobacteriaceae</taxon>
        <taxon>Mucilaginibacter</taxon>
    </lineage>
</organism>
<keyword evidence="1" id="KW-0472">Membrane</keyword>
<dbReference type="RefSeq" id="WP_117392011.1">
    <property type="nucleotide sequence ID" value="NZ_QWDC01000002.1"/>
</dbReference>
<evidence type="ECO:0000313" key="3">
    <source>
        <dbReference type="Proteomes" id="UP000264217"/>
    </source>
</evidence>
<keyword evidence="1" id="KW-1133">Transmembrane helix</keyword>
<feature type="transmembrane region" description="Helical" evidence="1">
    <location>
        <begin position="72"/>
        <end position="96"/>
    </location>
</feature>
<accession>A0A372NSN9</accession>
<name>A0A372NSN9_9SPHI</name>
<reference evidence="2 3" key="1">
    <citation type="submission" date="2018-08" db="EMBL/GenBank/DDBJ databases">
        <title>Mucilaginibacter sp. MYSH2.</title>
        <authorList>
            <person name="Seo T."/>
        </authorList>
    </citation>
    <scope>NUCLEOTIDE SEQUENCE [LARGE SCALE GENOMIC DNA]</scope>
    <source>
        <strain evidence="2 3">MYSH2</strain>
    </source>
</reference>
<dbReference type="AlphaFoldDB" id="A0A372NSN9"/>
<dbReference type="Proteomes" id="UP000264217">
    <property type="component" value="Unassembled WGS sequence"/>
</dbReference>
<proteinExistence type="predicted"/>
<keyword evidence="3" id="KW-1185">Reference proteome</keyword>
<keyword evidence="1" id="KW-0812">Transmembrane</keyword>
<protein>
    <submittedName>
        <fullName evidence="2">Uncharacterized protein</fullName>
    </submittedName>
</protein>